<dbReference type="Proteomes" id="UP000178845">
    <property type="component" value="Unassembled WGS sequence"/>
</dbReference>
<evidence type="ECO:0000259" key="1">
    <source>
        <dbReference type="Pfam" id="PF13358"/>
    </source>
</evidence>
<name>A0A1F5HTH7_9BACT</name>
<gene>
    <name evidence="2" type="ORF">A3I53_00085</name>
</gene>
<evidence type="ECO:0000313" key="3">
    <source>
        <dbReference type="Proteomes" id="UP000178845"/>
    </source>
</evidence>
<dbReference type="EMBL" id="MFBW01000037">
    <property type="protein sequence ID" value="OGE07305.1"/>
    <property type="molecule type" value="Genomic_DNA"/>
</dbReference>
<accession>A0A1F5HTH7</accession>
<dbReference type="AlphaFoldDB" id="A0A1F5HTH7"/>
<dbReference type="NCBIfam" id="NF033545">
    <property type="entry name" value="transpos_IS630"/>
    <property type="match status" value="1"/>
</dbReference>
<organism evidence="2 3">
    <name type="scientific">Candidatus Curtissbacteria bacterium RIFCSPLOWO2_02_FULL_40_13b</name>
    <dbReference type="NCBI Taxonomy" id="1797733"/>
    <lineage>
        <taxon>Bacteria</taxon>
        <taxon>Candidatus Curtissiibacteriota</taxon>
    </lineage>
</organism>
<dbReference type="InterPro" id="IPR038717">
    <property type="entry name" value="Tc1-like_DDE_dom"/>
</dbReference>
<reference evidence="2 3" key="1">
    <citation type="journal article" date="2016" name="Nat. Commun.">
        <title>Thousands of microbial genomes shed light on interconnected biogeochemical processes in an aquifer system.</title>
        <authorList>
            <person name="Anantharaman K."/>
            <person name="Brown C.T."/>
            <person name="Hug L.A."/>
            <person name="Sharon I."/>
            <person name="Castelle C.J."/>
            <person name="Probst A.J."/>
            <person name="Thomas B.C."/>
            <person name="Singh A."/>
            <person name="Wilkins M.J."/>
            <person name="Karaoz U."/>
            <person name="Brodie E.L."/>
            <person name="Williams K.H."/>
            <person name="Hubbard S.S."/>
            <person name="Banfield J.F."/>
        </authorList>
    </citation>
    <scope>NUCLEOTIDE SEQUENCE [LARGE SCALE GENOMIC DNA]</scope>
</reference>
<proteinExistence type="predicted"/>
<dbReference type="InterPro" id="IPR047655">
    <property type="entry name" value="Transpos_IS630-like"/>
</dbReference>
<dbReference type="Pfam" id="PF13358">
    <property type="entry name" value="DDE_3"/>
    <property type="match status" value="1"/>
</dbReference>
<protein>
    <recommendedName>
        <fullName evidence="1">Tc1-like transposase DDE domain-containing protein</fullName>
    </recommendedName>
</protein>
<comment type="caution">
    <text evidence="2">The sequence shown here is derived from an EMBL/GenBank/DDBJ whole genome shotgun (WGS) entry which is preliminary data.</text>
</comment>
<feature type="domain" description="Tc1-like transposase DDE" evidence="1">
    <location>
        <begin position="17"/>
        <end position="168"/>
    </location>
</feature>
<sequence>MLDVLEVYERPYDPKKPVVCLDEKSKQLLKDIRKPILGKPGRSCRADYEYQRNGTCNLFVAFEPKAGKRTVRVTRRRTGKDYALVVKYLVDHVYPDATKIILVEDNLNTHTRETLIEELGEQEGNRIAAKIERHHTPKHASWLDQAEIEIHSFEQQCLARRIPDFHTMQSEVAACVKKRNNNHCGVNWQFTREKAIRKFRLS</sequence>
<evidence type="ECO:0000313" key="2">
    <source>
        <dbReference type="EMBL" id="OGE07305.1"/>
    </source>
</evidence>